<gene>
    <name evidence="2" type="ORF">BJ508DRAFT_344713</name>
</gene>
<feature type="region of interest" description="Disordered" evidence="1">
    <location>
        <begin position="78"/>
        <end position="102"/>
    </location>
</feature>
<protein>
    <submittedName>
        <fullName evidence="2">Uncharacterized protein</fullName>
    </submittedName>
</protein>
<evidence type="ECO:0000313" key="2">
    <source>
        <dbReference type="EMBL" id="RPA82187.1"/>
    </source>
</evidence>
<proteinExistence type="predicted"/>
<reference evidence="2 3" key="1">
    <citation type="journal article" date="2018" name="Nat. Ecol. Evol.">
        <title>Pezizomycetes genomes reveal the molecular basis of ectomycorrhizal truffle lifestyle.</title>
        <authorList>
            <person name="Murat C."/>
            <person name="Payen T."/>
            <person name="Noel B."/>
            <person name="Kuo A."/>
            <person name="Morin E."/>
            <person name="Chen J."/>
            <person name="Kohler A."/>
            <person name="Krizsan K."/>
            <person name="Balestrini R."/>
            <person name="Da Silva C."/>
            <person name="Montanini B."/>
            <person name="Hainaut M."/>
            <person name="Levati E."/>
            <person name="Barry K.W."/>
            <person name="Belfiori B."/>
            <person name="Cichocki N."/>
            <person name="Clum A."/>
            <person name="Dockter R.B."/>
            <person name="Fauchery L."/>
            <person name="Guy J."/>
            <person name="Iotti M."/>
            <person name="Le Tacon F."/>
            <person name="Lindquist E.A."/>
            <person name="Lipzen A."/>
            <person name="Malagnac F."/>
            <person name="Mello A."/>
            <person name="Molinier V."/>
            <person name="Miyauchi S."/>
            <person name="Poulain J."/>
            <person name="Riccioni C."/>
            <person name="Rubini A."/>
            <person name="Sitrit Y."/>
            <person name="Splivallo R."/>
            <person name="Traeger S."/>
            <person name="Wang M."/>
            <person name="Zifcakova L."/>
            <person name="Wipf D."/>
            <person name="Zambonelli A."/>
            <person name="Paolocci F."/>
            <person name="Nowrousian M."/>
            <person name="Ottonello S."/>
            <person name="Baldrian P."/>
            <person name="Spatafora J.W."/>
            <person name="Henrissat B."/>
            <person name="Nagy L.G."/>
            <person name="Aury J.M."/>
            <person name="Wincker P."/>
            <person name="Grigoriev I.V."/>
            <person name="Bonfante P."/>
            <person name="Martin F.M."/>
        </authorList>
    </citation>
    <scope>NUCLEOTIDE SEQUENCE [LARGE SCALE GENOMIC DNA]</scope>
    <source>
        <strain evidence="2 3">RN42</strain>
    </source>
</reference>
<sequence length="193" mass="21044">MPRNCHLPAWIAPACAEESCCRGLVADRKLGSKQSEPNLRPVRDASCQQTLFRLFDEGPSLDIRGTCTCLEFENDPHLAGPKQGSSEIRSLGSSSESADIPSACPGGRRGSLLGLDLICRLRIWTTIVVFDLVLRLDVAFRLARPVVESLVWGLNWAALHGSTLNSYDPPISMRPTAVTRSADLTQKPMLGTE</sequence>
<feature type="compositionally biased region" description="Low complexity" evidence="1">
    <location>
        <begin position="84"/>
        <end position="97"/>
    </location>
</feature>
<dbReference type="AlphaFoldDB" id="A0A3N4I9P4"/>
<evidence type="ECO:0000256" key="1">
    <source>
        <dbReference type="SAM" id="MobiDB-lite"/>
    </source>
</evidence>
<evidence type="ECO:0000313" key="3">
    <source>
        <dbReference type="Proteomes" id="UP000275078"/>
    </source>
</evidence>
<accession>A0A3N4I9P4</accession>
<dbReference type="Proteomes" id="UP000275078">
    <property type="component" value="Unassembled WGS sequence"/>
</dbReference>
<keyword evidence="3" id="KW-1185">Reference proteome</keyword>
<name>A0A3N4I9P4_ASCIM</name>
<organism evidence="2 3">
    <name type="scientific">Ascobolus immersus RN42</name>
    <dbReference type="NCBI Taxonomy" id="1160509"/>
    <lineage>
        <taxon>Eukaryota</taxon>
        <taxon>Fungi</taxon>
        <taxon>Dikarya</taxon>
        <taxon>Ascomycota</taxon>
        <taxon>Pezizomycotina</taxon>
        <taxon>Pezizomycetes</taxon>
        <taxon>Pezizales</taxon>
        <taxon>Ascobolaceae</taxon>
        <taxon>Ascobolus</taxon>
    </lineage>
</organism>
<dbReference type="EMBL" id="ML119673">
    <property type="protein sequence ID" value="RPA82187.1"/>
    <property type="molecule type" value="Genomic_DNA"/>
</dbReference>